<sequence>MDVLGTAASVIAVVQLSGQILTLCQKYYDDVKEAKTDMENLRNEITSIQAVLQRAQELAEGTDKLATSKALIRCLKAELVELVKMLDPGKRKKAMRTIGLRALKWPFTKADIEKTLRSLERHKTTLITALDTDQITNISKLPYADGAAYYDRLWEHEDQCLPDTRVELLQQIMAWSGDAKGAYIFWLNGMAGTGKSTISRTVARQLAEEKKLAASFFFSRGRGDIGHAGKFFTTIATQLAHSLPALSPSLSKAIDEHLNISQRGLSEQWKHLILGPLSGLKDTPTRAQSASMVIVIDALDECENEDDIKLILALLAQAQNLNSIRLRVFVTSRPETPILCGFRRMPGETHQDFVLHDIPPTIVSHDISVFFQLKLAQVKADCGLHLGTPWPDEETIELLVQRASGLFIYAATTYRFIRQTRYHPQEQLALILMESKSTSAQSPTKELDAIYTQILRHSVLGATDTDEHEELLRRFKECVGSVVVMSDMIPKKNLARLLSLPKWKVELTLMSLGSVLYSPLIENQPIRILHPSFRDFLLNQQRCLDTRFWIDDKERHINLFRDCLELMSTYLRQDICGLREPGILVSEISVDIIQDAIEADIQYACRYWVYHFQQGNSAREDNDRILQFLRQHLLHWLEVLCLLGQVSEGVLMIATLEKMPEQKLNLSQDLLALAYDARRFILSNRLMIEVAPLQVYYSALVFSPERSL</sequence>
<protein>
    <recommendedName>
        <fullName evidence="3">NACHT domain-containing protein</fullName>
    </recommendedName>
</protein>
<dbReference type="InterPro" id="IPR056884">
    <property type="entry name" value="NPHP3-like_N"/>
</dbReference>
<dbReference type="Pfam" id="PF24883">
    <property type="entry name" value="NPHP3_N"/>
    <property type="match status" value="1"/>
</dbReference>
<evidence type="ECO:0000313" key="4">
    <source>
        <dbReference type="EMBL" id="RPB26719.1"/>
    </source>
</evidence>
<evidence type="ECO:0000256" key="2">
    <source>
        <dbReference type="SAM" id="Coils"/>
    </source>
</evidence>
<name>A0A3N4LYR2_9PEZI</name>
<evidence type="ECO:0000313" key="5">
    <source>
        <dbReference type="Proteomes" id="UP000267821"/>
    </source>
</evidence>
<dbReference type="EMBL" id="ML121533">
    <property type="protein sequence ID" value="RPB26719.1"/>
    <property type="molecule type" value="Genomic_DNA"/>
</dbReference>
<dbReference type="PANTHER" id="PTHR10039">
    <property type="entry name" value="AMELOGENIN"/>
    <property type="match status" value="1"/>
</dbReference>
<dbReference type="STRING" id="1051890.A0A3N4LYR2"/>
<keyword evidence="5" id="KW-1185">Reference proteome</keyword>
<feature type="non-terminal residue" evidence="4">
    <location>
        <position position="708"/>
    </location>
</feature>
<dbReference type="InParanoid" id="A0A3N4LYR2"/>
<accession>A0A3N4LYR2</accession>
<dbReference type="AlphaFoldDB" id="A0A3N4LYR2"/>
<proteinExistence type="predicted"/>
<dbReference type="Gene3D" id="3.40.50.300">
    <property type="entry name" value="P-loop containing nucleotide triphosphate hydrolases"/>
    <property type="match status" value="1"/>
</dbReference>
<reference evidence="4 5" key="1">
    <citation type="journal article" date="2018" name="Nat. Ecol. Evol.">
        <title>Pezizomycetes genomes reveal the molecular basis of ectomycorrhizal truffle lifestyle.</title>
        <authorList>
            <person name="Murat C."/>
            <person name="Payen T."/>
            <person name="Noel B."/>
            <person name="Kuo A."/>
            <person name="Morin E."/>
            <person name="Chen J."/>
            <person name="Kohler A."/>
            <person name="Krizsan K."/>
            <person name="Balestrini R."/>
            <person name="Da Silva C."/>
            <person name="Montanini B."/>
            <person name="Hainaut M."/>
            <person name="Levati E."/>
            <person name="Barry K.W."/>
            <person name="Belfiori B."/>
            <person name="Cichocki N."/>
            <person name="Clum A."/>
            <person name="Dockter R.B."/>
            <person name="Fauchery L."/>
            <person name="Guy J."/>
            <person name="Iotti M."/>
            <person name="Le Tacon F."/>
            <person name="Lindquist E.A."/>
            <person name="Lipzen A."/>
            <person name="Malagnac F."/>
            <person name="Mello A."/>
            <person name="Molinier V."/>
            <person name="Miyauchi S."/>
            <person name="Poulain J."/>
            <person name="Riccioni C."/>
            <person name="Rubini A."/>
            <person name="Sitrit Y."/>
            <person name="Splivallo R."/>
            <person name="Traeger S."/>
            <person name="Wang M."/>
            <person name="Zifcakova L."/>
            <person name="Wipf D."/>
            <person name="Zambonelli A."/>
            <person name="Paolocci F."/>
            <person name="Nowrousian M."/>
            <person name="Ottonello S."/>
            <person name="Baldrian P."/>
            <person name="Spatafora J.W."/>
            <person name="Henrissat B."/>
            <person name="Nagy L.G."/>
            <person name="Aury J.M."/>
            <person name="Wincker P."/>
            <person name="Grigoriev I.V."/>
            <person name="Bonfante P."/>
            <person name="Martin F.M."/>
        </authorList>
    </citation>
    <scope>NUCLEOTIDE SEQUENCE [LARGE SCALE GENOMIC DNA]</scope>
    <source>
        <strain evidence="4 5">ATCC MYA-4762</strain>
    </source>
</reference>
<evidence type="ECO:0000256" key="1">
    <source>
        <dbReference type="ARBA" id="ARBA00022737"/>
    </source>
</evidence>
<keyword evidence="1" id="KW-0677">Repeat</keyword>
<dbReference type="OrthoDB" id="674604at2759"/>
<organism evidence="4 5">
    <name type="scientific">Terfezia boudieri ATCC MYA-4762</name>
    <dbReference type="NCBI Taxonomy" id="1051890"/>
    <lineage>
        <taxon>Eukaryota</taxon>
        <taxon>Fungi</taxon>
        <taxon>Dikarya</taxon>
        <taxon>Ascomycota</taxon>
        <taxon>Pezizomycotina</taxon>
        <taxon>Pezizomycetes</taxon>
        <taxon>Pezizales</taxon>
        <taxon>Pezizaceae</taxon>
        <taxon>Terfezia</taxon>
    </lineage>
</organism>
<feature type="domain" description="NACHT" evidence="3">
    <location>
        <begin position="183"/>
        <end position="334"/>
    </location>
</feature>
<evidence type="ECO:0000259" key="3">
    <source>
        <dbReference type="PROSITE" id="PS50837"/>
    </source>
</evidence>
<dbReference type="PANTHER" id="PTHR10039:SF17">
    <property type="entry name" value="FUNGAL STAND N-TERMINAL GOODBYE DOMAIN-CONTAINING PROTEIN-RELATED"/>
    <property type="match status" value="1"/>
</dbReference>
<keyword evidence="2" id="KW-0175">Coiled coil</keyword>
<dbReference type="InterPro" id="IPR007111">
    <property type="entry name" value="NACHT_NTPase"/>
</dbReference>
<dbReference type="PROSITE" id="PS50837">
    <property type="entry name" value="NACHT"/>
    <property type="match status" value="1"/>
</dbReference>
<dbReference type="SUPFAM" id="SSF52540">
    <property type="entry name" value="P-loop containing nucleoside triphosphate hydrolases"/>
    <property type="match status" value="1"/>
</dbReference>
<feature type="coiled-coil region" evidence="2">
    <location>
        <begin position="24"/>
        <end position="58"/>
    </location>
</feature>
<dbReference type="InterPro" id="IPR027417">
    <property type="entry name" value="P-loop_NTPase"/>
</dbReference>
<dbReference type="Proteomes" id="UP000267821">
    <property type="component" value="Unassembled WGS sequence"/>
</dbReference>
<gene>
    <name evidence="4" type="ORF">L211DRAFT_781050</name>
</gene>